<feature type="non-terminal residue" evidence="6">
    <location>
        <position position="1"/>
    </location>
</feature>
<evidence type="ECO:0000313" key="6">
    <source>
        <dbReference type="EMBL" id="ETJ26052.1"/>
    </source>
</evidence>
<name>W1X6N6_ECOLX</name>
<dbReference type="GO" id="GO:0001561">
    <property type="term" value="P:fatty acid alpha-oxidation"/>
    <property type="evidence" value="ECO:0007669"/>
    <property type="project" value="TreeGrafter"/>
</dbReference>
<dbReference type="Pfam" id="PF00205">
    <property type="entry name" value="TPP_enzyme_M"/>
    <property type="match status" value="1"/>
</dbReference>
<evidence type="ECO:0000313" key="7">
    <source>
        <dbReference type="Proteomes" id="UP000018853"/>
    </source>
</evidence>
<organism evidence="6 7">
    <name type="scientific">Escherichia coli DORA_A_5_14_21</name>
    <dbReference type="NCBI Taxonomy" id="1403943"/>
    <lineage>
        <taxon>Bacteria</taxon>
        <taxon>Pseudomonadati</taxon>
        <taxon>Pseudomonadota</taxon>
        <taxon>Gammaproteobacteria</taxon>
        <taxon>Enterobacterales</taxon>
        <taxon>Enterobacteriaceae</taxon>
        <taxon>Escherichia</taxon>
    </lineage>
</organism>
<feature type="domain" description="Thiamine pyrophosphate enzyme central" evidence="5">
    <location>
        <begin position="32"/>
        <end position="135"/>
    </location>
</feature>
<dbReference type="GO" id="GO:0000287">
    <property type="term" value="F:magnesium ion binding"/>
    <property type="evidence" value="ECO:0007669"/>
    <property type="project" value="InterPro"/>
</dbReference>
<comment type="caution">
    <text evidence="6">The sequence shown here is derived from an EMBL/GenBank/DDBJ whole genome shotgun (WGS) entry which is preliminary data.</text>
</comment>
<protein>
    <submittedName>
        <fullName evidence="6">Putative oxalyl-CoA decarboxylase</fullName>
    </submittedName>
</protein>
<dbReference type="InterPro" id="IPR045025">
    <property type="entry name" value="HACL1-like"/>
</dbReference>
<keyword evidence="4" id="KW-0456">Lyase</keyword>
<keyword evidence="2" id="KW-0479">Metal-binding</keyword>
<evidence type="ECO:0000256" key="2">
    <source>
        <dbReference type="ARBA" id="ARBA00022723"/>
    </source>
</evidence>
<dbReference type="Gene3D" id="3.40.50.1220">
    <property type="entry name" value="TPP-binding domain"/>
    <property type="match status" value="1"/>
</dbReference>
<accession>W1X6N6</accession>
<keyword evidence="3" id="KW-0460">Magnesium</keyword>
<dbReference type="GO" id="GO:0030976">
    <property type="term" value="F:thiamine pyrophosphate binding"/>
    <property type="evidence" value="ECO:0007669"/>
    <property type="project" value="InterPro"/>
</dbReference>
<evidence type="ECO:0000259" key="5">
    <source>
        <dbReference type="Pfam" id="PF00205"/>
    </source>
</evidence>
<gene>
    <name evidence="6" type="ORF">Q609_ECAC00925G0001</name>
</gene>
<reference evidence="6 7" key="1">
    <citation type="submission" date="2013-12" db="EMBL/GenBank/DDBJ databases">
        <title>A Varibaculum cambriense genome reconstructed from a premature infant gut community with otherwise low bacterial novelty that shifts toward anaerobic metabolism during the third week of life.</title>
        <authorList>
            <person name="Brown C.T."/>
            <person name="Sharon I."/>
            <person name="Thomas B.C."/>
            <person name="Castelle C.J."/>
            <person name="Morowitz M.J."/>
            <person name="Banfield J.F."/>
        </authorList>
    </citation>
    <scope>NUCLEOTIDE SEQUENCE [LARGE SCALE GENOMIC DNA]</scope>
    <source>
        <strain evidence="7">DORA_A_5_14_21</strain>
    </source>
</reference>
<dbReference type="GO" id="GO:0033611">
    <property type="term" value="P:oxalate catabolic process"/>
    <property type="evidence" value="ECO:0007669"/>
    <property type="project" value="TreeGrafter"/>
</dbReference>
<dbReference type="InterPro" id="IPR012000">
    <property type="entry name" value="Thiamin_PyroP_enz_cen_dom"/>
</dbReference>
<dbReference type="InterPro" id="IPR029035">
    <property type="entry name" value="DHS-like_NAD/FAD-binding_dom"/>
</dbReference>
<sequence>LAATMEKDEALTTIVKVENPSPALLPCPKSVTSAISLLAKAERPLIILGKGAAYSQADEQLREFIESAQIPFLPMSMAEGILEDTHPLSAAAARSFALANADVVMLVGARLNWLLAHGKKGWAADTQFIQLDIEP</sequence>
<dbReference type="PANTHER" id="PTHR43710">
    <property type="entry name" value="2-HYDROXYACYL-COA LYASE"/>
    <property type="match status" value="1"/>
</dbReference>
<evidence type="ECO:0000256" key="1">
    <source>
        <dbReference type="ARBA" id="ARBA00001964"/>
    </source>
</evidence>
<dbReference type="PANTHER" id="PTHR43710:SF2">
    <property type="entry name" value="2-HYDROXYACYL-COA LYASE 1"/>
    <property type="match status" value="1"/>
</dbReference>
<dbReference type="GO" id="GO:0008949">
    <property type="term" value="F:oxalyl-CoA decarboxylase activity"/>
    <property type="evidence" value="ECO:0007669"/>
    <property type="project" value="TreeGrafter"/>
</dbReference>
<evidence type="ECO:0000256" key="3">
    <source>
        <dbReference type="ARBA" id="ARBA00022842"/>
    </source>
</evidence>
<dbReference type="EMBL" id="AZLZ01000925">
    <property type="protein sequence ID" value="ETJ26052.1"/>
    <property type="molecule type" value="Genomic_DNA"/>
</dbReference>
<dbReference type="AlphaFoldDB" id="W1X6N6"/>
<dbReference type="Proteomes" id="UP000018853">
    <property type="component" value="Unassembled WGS sequence"/>
</dbReference>
<evidence type="ECO:0000256" key="4">
    <source>
        <dbReference type="ARBA" id="ARBA00023239"/>
    </source>
</evidence>
<proteinExistence type="predicted"/>
<feature type="non-terminal residue" evidence="6">
    <location>
        <position position="135"/>
    </location>
</feature>
<dbReference type="SUPFAM" id="SSF52467">
    <property type="entry name" value="DHS-like NAD/FAD-binding domain"/>
    <property type="match status" value="1"/>
</dbReference>
<comment type="cofactor">
    <cofactor evidence="1">
        <name>thiamine diphosphate</name>
        <dbReference type="ChEBI" id="CHEBI:58937"/>
    </cofactor>
</comment>